<evidence type="ECO:0000313" key="3">
    <source>
        <dbReference type="Proteomes" id="UP000241167"/>
    </source>
</evidence>
<comment type="caution">
    <text evidence="2">The sequence shown here is derived from an EMBL/GenBank/DDBJ whole genome shotgun (WGS) entry which is preliminary data.</text>
</comment>
<reference evidence="2 3" key="1">
    <citation type="submission" date="2018-03" db="EMBL/GenBank/DDBJ databases">
        <title>The draft genome of Sphingosinicella sp. GL-C-18.</title>
        <authorList>
            <person name="Liu L."/>
            <person name="Li L."/>
            <person name="Liang L."/>
            <person name="Zhang X."/>
            <person name="Wang T."/>
        </authorList>
    </citation>
    <scope>NUCLEOTIDE SEQUENCE [LARGE SCALE GENOMIC DNA]</scope>
    <source>
        <strain evidence="2 3">GL-C-18</strain>
    </source>
</reference>
<dbReference type="RefSeq" id="WP_106515721.1">
    <property type="nucleotide sequence ID" value="NZ_PXYI01000011.1"/>
</dbReference>
<dbReference type="Proteomes" id="UP000241167">
    <property type="component" value="Unassembled WGS sequence"/>
</dbReference>
<dbReference type="OrthoDB" id="5459937at2"/>
<sequence>MRIRAAGAGDAAAIAEIYHPYVAETVITFEDEAPGAEAVGDRIEAAAGLYPWMVAEDEDGFILGYAYACAFRARSAYRFSVETTVYVRRGRSRRGVGSSLYRPLLAVLEAQGFAQAVAAISLPNDESVGFHERFGFVRTGTYAGVGWKLGRWIDVGLWQRPLAPAETPPREPRPLPDA</sequence>
<keyword evidence="2" id="KW-0808">Transferase</keyword>
<dbReference type="InterPro" id="IPR000182">
    <property type="entry name" value="GNAT_dom"/>
</dbReference>
<dbReference type="PANTHER" id="PTHR43072:SF8">
    <property type="entry name" value="ACYLTRANSFERASE FABY-RELATED"/>
    <property type="match status" value="1"/>
</dbReference>
<evidence type="ECO:0000313" key="2">
    <source>
        <dbReference type="EMBL" id="PSJ36907.1"/>
    </source>
</evidence>
<dbReference type="InterPro" id="IPR016181">
    <property type="entry name" value="Acyl_CoA_acyltransferase"/>
</dbReference>
<dbReference type="Pfam" id="PF13420">
    <property type="entry name" value="Acetyltransf_4"/>
    <property type="match status" value="1"/>
</dbReference>
<feature type="domain" description="N-acetyltransferase" evidence="1">
    <location>
        <begin position="1"/>
        <end position="154"/>
    </location>
</feature>
<dbReference type="PANTHER" id="PTHR43072">
    <property type="entry name" value="N-ACETYLTRANSFERASE"/>
    <property type="match status" value="1"/>
</dbReference>
<protein>
    <submittedName>
        <fullName evidence="2">GNAT family N-acetyltransferase</fullName>
    </submittedName>
</protein>
<dbReference type="Gene3D" id="3.40.630.30">
    <property type="match status" value="1"/>
</dbReference>
<dbReference type="EMBL" id="PXYI01000011">
    <property type="protein sequence ID" value="PSJ36907.1"/>
    <property type="molecule type" value="Genomic_DNA"/>
</dbReference>
<name>A0A2P7QG01_9SPHN</name>
<organism evidence="2 3">
    <name type="scientific">Allosphingosinicella deserti</name>
    <dbReference type="NCBI Taxonomy" id="2116704"/>
    <lineage>
        <taxon>Bacteria</taxon>
        <taxon>Pseudomonadati</taxon>
        <taxon>Pseudomonadota</taxon>
        <taxon>Alphaproteobacteria</taxon>
        <taxon>Sphingomonadales</taxon>
        <taxon>Sphingomonadaceae</taxon>
        <taxon>Allosphingosinicella</taxon>
    </lineage>
</organism>
<dbReference type="AlphaFoldDB" id="A0A2P7QG01"/>
<evidence type="ECO:0000259" key="1">
    <source>
        <dbReference type="PROSITE" id="PS51186"/>
    </source>
</evidence>
<accession>A0A2P7QG01</accession>
<dbReference type="PROSITE" id="PS51186">
    <property type="entry name" value="GNAT"/>
    <property type="match status" value="1"/>
</dbReference>
<keyword evidence="3" id="KW-1185">Reference proteome</keyword>
<dbReference type="SUPFAM" id="SSF55729">
    <property type="entry name" value="Acyl-CoA N-acyltransferases (Nat)"/>
    <property type="match status" value="1"/>
</dbReference>
<dbReference type="GO" id="GO:0016747">
    <property type="term" value="F:acyltransferase activity, transferring groups other than amino-acyl groups"/>
    <property type="evidence" value="ECO:0007669"/>
    <property type="project" value="InterPro"/>
</dbReference>
<proteinExistence type="predicted"/>
<gene>
    <name evidence="2" type="ORF">C7I55_24685</name>
</gene>